<protein>
    <submittedName>
        <fullName evidence="4">Putative acetyltransferase</fullName>
    </submittedName>
</protein>
<dbReference type="SUPFAM" id="SSF55729">
    <property type="entry name" value="Acyl-CoA N-acyltransferases (Nat)"/>
    <property type="match status" value="1"/>
</dbReference>
<dbReference type="EMBL" id="FOTF01000021">
    <property type="protein sequence ID" value="SFL47504.1"/>
    <property type="molecule type" value="Genomic_DNA"/>
</dbReference>
<evidence type="ECO:0000313" key="5">
    <source>
        <dbReference type="Proteomes" id="UP000199550"/>
    </source>
</evidence>
<dbReference type="CDD" id="cd04301">
    <property type="entry name" value="NAT_SF"/>
    <property type="match status" value="1"/>
</dbReference>
<dbReference type="Proteomes" id="UP000199550">
    <property type="component" value="Unassembled WGS sequence"/>
</dbReference>
<keyword evidence="2" id="KW-0012">Acyltransferase</keyword>
<evidence type="ECO:0000256" key="2">
    <source>
        <dbReference type="ARBA" id="ARBA00023315"/>
    </source>
</evidence>
<sequence length="150" mass="16263">MTITVDLADPRSAEGLALLNASHAFLMSRYAPEHSFALNPNQLAEPHVSFFIADCNGEALGCAALSNKGTYGEIKSMFVHPDARGSGTGAALMQTLEDEARTQGLTLMQLETGNDLYDAHRLYQRHGFAVCGPFGDYAEGPHSVFMEKRL</sequence>
<gene>
    <name evidence="4" type="ORF">SAMN04488004_12128</name>
</gene>
<evidence type="ECO:0000256" key="1">
    <source>
        <dbReference type="ARBA" id="ARBA00022679"/>
    </source>
</evidence>
<dbReference type="PANTHER" id="PTHR43877">
    <property type="entry name" value="AMINOALKYLPHOSPHONATE N-ACETYLTRANSFERASE-RELATED-RELATED"/>
    <property type="match status" value="1"/>
</dbReference>
<organism evidence="4 5">
    <name type="scientific">Loktanella salsilacus</name>
    <dbReference type="NCBI Taxonomy" id="195913"/>
    <lineage>
        <taxon>Bacteria</taxon>
        <taxon>Pseudomonadati</taxon>
        <taxon>Pseudomonadota</taxon>
        <taxon>Alphaproteobacteria</taxon>
        <taxon>Rhodobacterales</taxon>
        <taxon>Roseobacteraceae</taxon>
        <taxon>Loktanella</taxon>
    </lineage>
</organism>
<evidence type="ECO:0000313" key="4">
    <source>
        <dbReference type="EMBL" id="SFL47504.1"/>
    </source>
</evidence>
<keyword evidence="5" id="KW-1185">Reference proteome</keyword>
<dbReference type="OrthoDB" id="9803233at2"/>
<name>A0A1I4HZP5_9RHOB</name>
<dbReference type="PANTHER" id="PTHR43877:SF5">
    <property type="entry name" value="BLL8307 PROTEIN"/>
    <property type="match status" value="1"/>
</dbReference>
<dbReference type="Pfam" id="PF00583">
    <property type="entry name" value="Acetyltransf_1"/>
    <property type="match status" value="1"/>
</dbReference>
<dbReference type="InterPro" id="IPR016181">
    <property type="entry name" value="Acyl_CoA_acyltransferase"/>
</dbReference>
<proteinExistence type="predicted"/>
<dbReference type="InterPro" id="IPR050832">
    <property type="entry name" value="Bact_Acetyltransf"/>
</dbReference>
<reference evidence="4 5" key="1">
    <citation type="submission" date="2016-10" db="EMBL/GenBank/DDBJ databases">
        <authorList>
            <person name="de Groot N.N."/>
        </authorList>
    </citation>
    <scope>NUCLEOTIDE SEQUENCE [LARGE SCALE GENOMIC DNA]</scope>
    <source>
        <strain evidence="4 5">DSM 16199</strain>
    </source>
</reference>
<dbReference type="RefSeq" id="WP_090191006.1">
    <property type="nucleotide sequence ID" value="NZ_FOTF01000021.1"/>
</dbReference>
<dbReference type="GO" id="GO:0016747">
    <property type="term" value="F:acyltransferase activity, transferring groups other than amino-acyl groups"/>
    <property type="evidence" value="ECO:0007669"/>
    <property type="project" value="InterPro"/>
</dbReference>
<dbReference type="Gene3D" id="3.40.630.30">
    <property type="match status" value="1"/>
</dbReference>
<dbReference type="STRING" id="195913.SAMN04488004_12128"/>
<feature type="domain" description="N-acetyltransferase" evidence="3">
    <location>
        <begin position="3"/>
        <end position="150"/>
    </location>
</feature>
<keyword evidence="1 4" id="KW-0808">Transferase</keyword>
<dbReference type="AlphaFoldDB" id="A0A1I4HZP5"/>
<dbReference type="InterPro" id="IPR000182">
    <property type="entry name" value="GNAT_dom"/>
</dbReference>
<accession>A0A1I4HZP5</accession>
<evidence type="ECO:0000259" key="3">
    <source>
        <dbReference type="PROSITE" id="PS51186"/>
    </source>
</evidence>
<dbReference type="PROSITE" id="PS51186">
    <property type="entry name" value="GNAT"/>
    <property type="match status" value="1"/>
</dbReference>